<accession>A0A9W7IYN3</accession>
<reference evidence="2" key="1">
    <citation type="submission" date="2023-05" db="EMBL/GenBank/DDBJ databases">
        <title>Genome and transcriptome analyses reveal genes involved in the formation of fine ridges on petal epidermal cells in Hibiscus trionum.</title>
        <authorList>
            <person name="Koshimizu S."/>
            <person name="Masuda S."/>
            <person name="Ishii T."/>
            <person name="Shirasu K."/>
            <person name="Hoshino A."/>
            <person name="Arita M."/>
        </authorList>
    </citation>
    <scope>NUCLEOTIDE SEQUENCE</scope>
    <source>
        <strain evidence="2">Hamamatsu line</strain>
    </source>
</reference>
<dbReference type="OrthoDB" id="288590at2759"/>
<comment type="caution">
    <text evidence="2">The sequence shown here is derived from an EMBL/GenBank/DDBJ whole genome shotgun (WGS) entry which is preliminary data.</text>
</comment>
<dbReference type="InterPro" id="IPR005123">
    <property type="entry name" value="Oxoglu/Fe-dep_dioxygenase_dom"/>
</dbReference>
<evidence type="ECO:0000259" key="1">
    <source>
        <dbReference type="PROSITE" id="PS51471"/>
    </source>
</evidence>
<keyword evidence="3" id="KW-1185">Reference proteome</keyword>
<dbReference type="InterPro" id="IPR050231">
    <property type="entry name" value="Iron_ascorbate_oxido_reductase"/>
</dbReference>
<name>A0A9W7IYN3_HIBTR</name>
<proteinExistence type="predicted"/>
<protein>
    <submittedName>
        <fullName evidence="2">Gibberellin 20 oxidase 2</fullName>
    </submittedName>
</protein>
<gene>
    <name evidence="2" type="ORF">HRI_004108800</name>
</gene>
<dbReference type="Proteomes" id="UP001165190">
    <property type="component" value="Unassembled WGS sequence"/>
</dbReference>
<dbReference type="PROSITE" id="PS51471">
    <property type="entry name" value="FE2OG_OXY"/>
    <property type="match status" value="1"/>
</dbReference>
<dbReference type="EMBL" id="BSYR01000039">
    <property type="protein sequence ID" value="GMJ04396.1"/>
    <property type="molecule type" value="Genomic_DNA"/>
</dbReference>
<dbReference type="InterPro" id="IPR044861">
    <property type="entry name" value="IPNS-like_FE2OG_OXY"/>
</dbReference>
<dbReference type="AlphaFoldDB" id="A0A9W7IYN3"/>
<dbReference type="InterPro" id="IPR027443">
    <property type="entry name" value="IPNS-like_sf"/>
</dbReference>
<dbReference type="SUPFAM" id="SSF51197">
    <property type="entry name" value="Clavaminate synthase-like"/>
    <property type="match status" value="1"/>
</dbReference>
<evidence type="ECO:0000313" key="3">
    <source>
        <dbReference type="Proteomes" id="UP001165190"/>
    </source>
</evidence>
<organism evidence="2 3">
    <name type="scientific">Hibiscus trionum</name>
    <name type="common">Flower of an hour</name>
    <dbReference type="NCBI Taxonomy" id="183268"/>
    <lineage>
        <taxon>Eukaryota</taxon>
        <taxon>Viridiplantae</taxon>
        <taxon>Streptophyta</taxon>
        <taxon>Embryophyta</taxon>
        <taxon>Tracheophyta</taxon>
        <taxon>Spermatophyta</taxon>
        <taxon>Magnoliopsida</taxon>
        <taxon>eudicotyledons</taxon>
        <taxon>Gunneridae</taxon>
        <taxon>Pentapetalae</taxon>
        <taxon>rosids</taxon>
        <taxon>malvids</taxon>
        <taxon>Malvales</taxon>
        <taxon>Malvaceae</taxon>
        <taxon>Malvoideae</taxon>
        <taxon>Hibiscus</taxon>
    </lineage>
</organism>
<evidence type="ECO:0000313" key="2">
    <source>
        <dbReference type="EMBL" id="GMJ04396.1"/>
    </source>
</evidence>
<dbReference type="Pfam" id="PF03171">
    <property type="entry name" value="2OG-FeII_Oxy"/>
    <property type="match status" value="1"/>
</dbReference>
<sequence length="161" mass="18718">MGYRYSAEKNSSNIFQDYLVDKLGDEFEHFGVYQDYCEPMSKLSLGITELLSISLGVQISHFREFFDKNESIMRLNYYPSCQKPYLTLGTWPHCDPTSLTILHQDQVGGLQVFFDNEWRSISPNLKVFVVKIGETFKPLSNMRYKSCLHCAVVNRHTIRKS</sequence>
<feature type="domain" description="Fe2OG dioxygenase" evidence="1">
    <location>
        <begin position="68"/>
        <end position="161"/>
    </location>
</feature>
<dbReference type="Gene3D" id="2.60.120.330">
    <property type="entry name" value="B-lactam Antibiotic, Isopenicillin N Synthase, Chain"/>
    <property type="match status" value="1"/>
</dbReference>
<dbReference type="PANTHER" id="PTHR47990">
    <property type="entry name" value="2-OXOGLUTARATE (2OG) AND FE(II)-DEPENDENT OXYGENASE SUPERFAMILY PROTEIN-RELATED"/>
    <property type="match status" value="1"/>
</dbReference>